<feature type="compositionally biased region" description="Low complexity" evidence="1">
    <location>
        <begin position="197"/>
        <end position="210"/>
    </location>
</feature>
<feature type="region of interest" description="Disordered" evidence="1">
    <location>
        <begin position="309"/>
        <end position="333"/>
    </location>
</feature>
<proteinExistence type="predicted"/>
<reference evidence="3" key="1">
    <citation type="submission" date="2015-09" db="EMBL/GenBank/DDBJ databases">
        <authorList>
            <consortium name="Pathogen Informatics"/>
        </authorList>
    </citation>
    <scope>NUCLEOTIDE SEQUENCE [LARGE SCALE GENOMIC DNA]</scope>
    <source>
        <strain evidence="3">Lake Konstanz</strain>
    </source>
</reference>
<feature type="region of interest" description="Disordered" evidence="1">
    <location>
        <begin position="1"/>
        <end position="42"/>
    </location>
</feature>
<feature type="compositionally biased region" description="Low complexity" evidence="1">
    <location>
        <begin position="457"/>
        <end position="469"/>
    </location>
</feature>
<feature type="region of interest" description="Disordered" evidence="1">
    <location>
        <begin position="145"/>
        <end position="259"/>
    </location>
</feature>
<sequence length="503" mass="52898">MQSSLNHSVGPFEGPPPPSYMNTASFPVAQPPPSPMMQQHSREDMLEGRILALTKENERLKLESNLGKSHSRTSSMGGFPSMKLPAYPSEGPSTPILTGTHRRSEDDMLNMSNSQPIHTDHLAASPGGDPRYNQLLNEYRRVCHELSSRNSSSWRGGSSGSHVPPPMPPLNGDFGPNAVAYWHQAAAGSSSHGGGHSPPQSQPQVVSTPTIPTPSSPAPQSPKILPQASPTTKGPSKLSAPPASTQPVKKVSKKQQEINAENMSKDAYITYLERLIQNKDEMLAKYEGTGPETLDSAVQATVRTTIARTQTEHDSEEQHEGGDASSSSSAADVDPTYVDGKSLLLDAHQMLTVSGFTTLRPLTLQLVADPALTLVGSGAGGAGGASPQPRWQHRPYGGLSGSKKRSSIPGLGNSAEGTPMMVDLVDVSAPSGSLRWADEPCDLDLAPPTPHLDRRNASLTGAGASTSSLRADSQSNLSASRGGGAAWRGGSRTAARGSVAQTL</sequence>
<dbReference type="Proteomes" id="UP000051952">
    <property type="component" value="Unassembled WGS sequence"/>
</dbReference>
<feature type="region of interest" description="Disordered" evidence="1">
    <location>
        <begin position="439"/>
        <end position="503"/>
    </location>
</feature>
<gene>
    <name evidence="2" type="ORF">BSAL_65365</name>
</gene>
<evidence type="ECO:0000313" key="3">
    <source>
        <dbReference type="Proteomes" id="UP000051952"/>
    </source>
</evidence>
<protein>
    <submittedName>
        <fullName evidence="2">Uncharacterized protein</fullName>
    </submittedName>
</protein>
<dbReference type="VEuPathDB" id="TriTrypDB:BSAL_65365"/>
<dbReference type="AlphaFoldDB" id="A0A0S4IWI6"/>
<feature type="compositionally biased region" description="Basic and acidic residues" evidence="1">
    <location>
        <begin position="310"/>
        <end position="322"/>
    </location>
</feature>
<feature type="compositionally biased region" description="Pro residues" evidence="1">
    <location>
        <begin position="211"/>
        <end position="220"/>
    </location>
</feature>
<organism evidence="2 3">
    <name type="scientific">Bodo saltans</name>
    <name type="common">Flagellated protozoan</name>
    <dbReference type="NCBI Taxonomy" id="75058"/>
    <lineage>
        <taxon>Eukaryota</taxon>
        <taxon>Discoba</taxon>
        <taxon>Euglenozoa</taxon>
        <taxon>Kinetoplastea</taxon>
        <taxon>Metakinetoplastina</taxon>
        <taxon>Eubodonida</taxon>
        <taxon>Bodonidae</taxon>
        <taxon>Bodo</taxon>
    </lineage>
</organism>
<feature type="region of interest" description="Disordered" evidence="1">
    <location>
        <begin position="379"/>
        <end position="417"/>
    </location>
</feature>
<keyword evidence="3" id="KW-1185">Reference proteome</keyword>
<feature type="region of interest" description="Disordered" evidence="1">
    <location>
        <begin position="62"/>
        <end position="133"/>
    </location>
</feature>
<evidence type="ECO:0000256" key="1">
    <source>
        <dbReference type="SAM" id="MobiDB-lite"/>
    </source>
</evidence>
<name>A0A0S4IWI6_BODSA</name>
<dbReference type="EMBL" id="CYKH01000397">
    <property type="protein sequence ID" value="CUF74309.1"/>
    <property type="molecule type" value="Genomic_DNA"/>
</dbReference>
<accession>A0A0S4IWI6</accession>
<feature type="compositionally biased region" description="Low complexity" evidence="1">
    <location>
        <begin position="488"/>
        <end position="503"/>
    </location>
</feature>
<evidence type="ECO:0000313" key="2">
    <source>
        <dbReference type="EMBL" id="CUF74309.1"/>
    </source>
</evidence>
<feature type="compositionally biased region" description="Polar residues" evidence="1">
    <location>
        <begin position="66"/>
        <end position="76"/>
    </location>
</feature>